<keyword evidence="1" id="KW-0645">Protease</keyword>
<dbReference type="GO" id="GO:0008233">
    <property type="term" value="F:peptidase activity"/>
    <property type="evidence" value="ECO:0007669"/>
    <property type="project" value="UniProtKB-KW"/>
</dbReference>
<dbReference type="InterPro" id="IPR036397">
    <property type="entry name" value="RNaseH_sf"/>
</dbReference>
<feature type="non-terminal residue" evidence="1">
    <location>
        <position position="57"/>
    </location>
</feature>
<keyword evidence="2" id="KW-1185">Reference proteome</keyword>
<name>A0A392UXF7_9FABA</name>
<accession>A0A392UXF7</accession>
<dbReference type="PANTHER" id="PTHR45835:SF99">
    <property type="entry name" value="CHROMO DOMAIN-CONTAINING PROTEIN-RELATED"/>
    <property type="match status" value="1"/>
</dbReference>
<keyword evidence="1" id="KW-0378">Hydrolase</keyword>
<dbReference type="Gene3D" id="3.30.420.10">
    <property type="entry name" value="Ribonuclease H-like superfamily/Ribonuclease H"/>
    <property type="match status" value="1"/>
</dbReference>
<dbReference type="GO" id="GO:0006508">
    <property type="term" value="P:proteolysis"/>
    <property type="evidence" value="ECO:0007669"/>
    <property type="project" value="UniProtKB-KW"/>
</dbReference>
<dbReference type="GO" id="GO:0003676">
    <property type="term" value="F:nucleic acid binding"/>
    <property type="evidence" value="ECO:0007669"/>
    <property type="project" value="InterPro"/>
</dbReference>
<evidence type="ECO:0000313" key="1">
    <source>
        <dbReference type="EMBL" id="MCI80724.1"/>
    </source>
</evidence>
<evidence type="ECO:0000313" key="2">
    <source>
        <dbReference type="Proteomes" id="UP000265520"/>
    </source>
</evidence>
<proteinExistence type="predicted"/>
<dbReference type="InterPro" id="IPR012337">
    <property type="entry name" value="RNaseH-like_sf"/>
</dbReference>
<reference evidence="1 2" key="1">
    <citation type="journal article" date="2018" name="Front. Plant Sci.">
        <title>Red Clover (Trifolium pratense) and Zigzag Clover (T. medium) - A Picture of Genomic Similarities and Differences.</title>
        <authorList>
            <person name="Dluhosova J."/>
            <person name="Istvanek J."/>
            <person name="Nedelnik J."/>
            <person name="Repkova J."/>
        </authorList>
    </citation>
    <scope>NUCLEOTIDE SEQUENCE [LARGE SCALE GENOMIC DNA]</scope>
    <source>
        <strain evidence="2">cv. 10/8</strain>
        <tissue evidence="1">Leaf</tissue>
    </source>
</reference>
<dbReference type="AlphaFoldDB" id="A0A392UXF7"/>
<sequence>MLRSCVLEDGSNWGDYLHLIEFAYNNSYHDSIGMAPYEALYGHKCRTPLCWTEVGDR</sequence>
<dbReference type="EMBL" id="LXQA011001825">
    <property type="protein sequence ID" value="MCI80724.1"/>
    <property type="molecule type" value="Genomic_DNA"/>
</dbReference>
<dbReference type="PANTHER" id="PTHR45835">
    <property type="entry name" value="YALI0A06105P"/>
    <property type="match status" value="1"/>
</dbReference>
<dbReference type="Proteomes" id="UP000265520">
    <property type="component" value="Unassembled WGS sequence"/>
</dbReference>
<protein>
    <submittedName>
        <fullName evidence="1">Gag protease polyprotein</fullName>
    </submittedName>
</protein>
<dbReference type="SUPFAM" id="SSF53098">
    <property type="entry name" value="Ribonuclease H-like"/>
    <property type="match status" value="1"/>
</dbReference>
<comment type="caution">
    <text evidence="1">The sequence shown here is derived from an EMBL/GenBank/DDBJ whole genome shotgun (WGS) entry which is preliminary data.</text>
</comment>
<organism evidence="1 2">
    <name type="scientific">Trifolium medium</name>
    <dbReference type="NCBI Taxonomy" id="97028"/>
    <lineage>
        <taxon>Eukaryota</taxon>
        <taxon>Viridiplantae</taxon>
        <taxon>Streptophyta</taxon>
        <taxon>Embryophyta</taxon>
        <taxon>Tracheophyta</taxon>
        <taxon>Spermatophyta</taxon>
        <taxon>Magnoliopsida</taxon>
        <taxon>eudicotyledons</taxon>
        <taxon>Gunneridae</taxon>
        <taxon>Pentapetalae</taxon>
        <taxon>rosids</taxon>
        <taxon>fabids</taxon>
        <taxon>Fabales</taxon>
        <taxon>Fabaceae</taxon>
        <taxon>Papilionoideae</taxon>
        <taxon>50 kb inversion clade</taxon>
        <taxon>NPAAA clade</taxon>
        <taxon>Hologalegina</taxon>
        <taxon>IRL clade</taxon>
        <taxon>Trifolieae</taxon>
        <taxon>Trifolium</taxon>
    </lineage>
</organism>